<dbReference type="PROSITE" id="PS51257">
    <property type="entry name" value="PROKAR_LIPOPROTEIN"/>
    <property type="match status" value="1"/>
</dbReference>
<dbReference type="AlphaFoldDB" id="A0A6N8HD59"/>
<evidence type="ECO:0000313" key="3">
    <source>
        <dbReference type="EMBL" id="MUV03555.1"/>
    </source>
</evidence>
<dbReference type="EMBL" id="WOWP01000024">
    <property type="protein sequence ID" value="MUV03555.1"/>
    <property type="molecule type" value="Genomic_DNA"/>
</dbReference>
<feature type="domain" description="Lipocalin-like" evidence="2">
    <location>
        <begin position="32"/>
        <end position="122"/>
    </location>
</feature>
<dbReference type="RefSeq" id="WP_157482633.1">
    <property type="nucleotide sequence ID" value="NZ_JAZDQD010000001.1"/>
</dbReference>
<accession>A0A6N8HD59</accession>
<sequence>MKKFKFAMAALVVGFSMVSCSGDDDNGSSGSIEGKWIPVKEGVTANGQEQFFDYEHTEGCDQDYIEFLSGGAVNDVYYYGSSCTEEIDEGTWVKEGNTITATYGDESFTAEIITLTDTELRLGETQSMGGVQATYVTVYTKG</sequence>
<dbReference type="InterPro" id="IPR024311">
    <property type="entry name" value="Lipocalin-like"/>
</dbReference>
<keyword evidence="4" id="KW-1185">Reference proteome</keyword>
<comment type="caution">
    <text evidence="3">The sequence shown here is derived from an EMBL/GenBank/DDBJ whole genome shotgun (WGS) entry which is preliminary data.</text>
</comment>
<dbReference type="OrthoDB" id="1419899at2"/>
<evidence type="ECO:0000259" key="2">
    <source>
        <dbReference type="Pfam" id="PF13648"/>
    </source>
</evidence>
<protein>
    <recommendedName>
        <fullName evidence="2">Lipocalin-like domain-containing protein</fullName>
    </recommendedName>
</protein>
<feature type="signal peptide" evidence="1">
    <location>
        <begin position="1"/>
        <end position="21"/>
    </location>
</feature>
<proteinExistence type="predicted"/>
<keyword evidence="1" id="KW-0732">Signal</keyword>
<evidence type="ECO:0000256" key="1">
    <source>
        <dbReference type="SAM" id="SignalP"/>
    </source>
</evidence>
<gene>
    <name evidence="3" type="ORF">GN157_07515</name>
</gene>
<feature type="chain" id="PRO_5027121408" description="Lipocalin-like domain-containing protein" evidence="1">
    <location>
        <begin position="22"/>
        <end position="142"/>
    </location>
</feature>
<reference evidence="3 4" key="1">
    <citation type="submission" date="2019-12" db="EMBL/GenBank/DDBJ databases">
        <authorList>
            <person name="Sun J.-Q."/>
        </authorList>
    </citation>
    <scope>NUCLEOTIDE SEQUENCE [LARGE SCALE GENOMIC DNA]</scope>
    <source>
        <strain evidence="3 4">JCM 17928</strain>
    </source>
</reference>
<name>A0A6N8HD59_9FLAO</name>
<dbReference type="Pfam" id="PF13648">
    <property type="entry name" value="Lipocalin_4"/>
    <property type="match status" value="1"/>
</dbReference>
<dbReference type="Proteomes" id="UP000433945">
    <property type="component" value="Unassembled WGS sequence"/>
</dbReference>
<evidence type="ECO:0000313" key="4">
    <source>
        <dbReference type="Proteomes" id="UP000433945"/>
    </source>
</evidence>
<organism evidence="3 4">
    <name type="scientific">Flavobacterium rakeshii</name>
    <dbReference type="NCBI Taxonomy" id="1038845"/>
    <lineage>
        <taxon>Bacteria</taxon>
        <taxon>Pseudomonadati</taxon>
        <taxon>Bacteroidota</taxon>
        <taxon>Flavobacteriia</taxon>
        <taxon>Flavobacteriales</taxon>
        <taxon>Flavobacteriaceae</taxon>
        <taxon>Flavobacterium</taxon>
    </lineage>
</organism>